<comment type="subcellular location">
    <subcellularLocation>
        <location evidence="2">Cytoplasm</location>
    </subcellularLocation>
</comment>
<evidence type="ECO:0000259" key="9">
    <source>
        <dbReference type="SMART" id="SM00357"/>
    </source>
</evidence>
<name>A0A8I1JK80_PSEPU</name>
<evidence type="ECO:0000313" key="12">
    <source>
        <dbReference type="Proteomes" id="UP000637061"/>
    </source>
</evidence>
<dbReference type="Pfam" id="PF17876">
    <property type="entry name" value="CSD2"/>
    <property type="match status" value="1"/>
</dbReference>
<dbReference type="GO" id="GO:0005829">
    <property type="term" value="C:cytosol"/>
    <property type="evidence" value="ECO:0007669"/>
    <property type="project" value="TreeGrafter"/>
</dbReference>
<dbReference type="SMART" id="SM00955">
    <property type="entry name" value="RNB"/>
    <property type="match status" value="1"/>
</dbReference>
<evidence type="ECO:0000256" key="3">
    <source>
        <dbReference type="ARBA" id="ARBA00012163"/>
    </source>
</evidence>
<evidence type="ECO:0000256" key="5">
    <source>
        <dbReference type="ARBA" id="ARBA00022722"/>
    </source>
</evidence>
<dbReference type="PROSITE" id="PS01175">
    <property type="entry name" value="RIBONUCLEASE_II"/>
    <property type="match status" value="1"/>
</dbReference>
<evidence type="ECO:0000256" key="4">
    <source>
        <dbReference type="ARBA" id="ARBA00022490"/>
    </source>
</evidence>
<gene>
    <name evidence="11" type="ORF">JEU22_04580</name>
</gene>
<dbReference type="RefSeq" id="WP_198746794.1">
    <property type="nucleotide sequence ID" value="NZ_JAEHTE010000002.1"/>
</dbReference>
<feature type="domain" description="RNB" evidence="10">
    <location>
        <begin position="197"/>
        <end position="521"/>
    </location>
</feature>
<dbReference type="InterPro" id="IPR004476">
    <property type="entry name" value="RNase_II/RNase_R"/>
</dbReference>
<keyword evidence="6" id="KW-0378">Hydrolase</keyword>
<dbReference type="Proteomes" id="UP000637061">
    <property type="component" value="Unassembled WGS sequence"/>
</dbReference>
<dbReference type="InterPro" id="IPR040476">
    <property type="entry name" value="CSD2"/>
</dbReference>
<dbReference type="PANTHER" id="PTHR23355:SF37">
    <property type="entry name" value="EXORIBONUCLEASE 2"/>
    <property type="match status" value="1"/>
</dbReference>
<dbReference type="GO" id="GO:0006402">
    <property type="term" value="P:mRNA catabolic process"/>
    <property type="evidence" value="ECO:0007669"/>
    <property type="project" value="TreeGrafter"/>
</dbReference>
<dbReference type="NCBIfam" id="TIGR00358">
    <property type="entry name" value="3_prime_RNase"/>
    <property type="match status" value="1"/>
</dbReference>
<dbReference type="GO" id="GO:0003723">
    <property type="term" value="F:RNA binding"/>
    <property type="evidence" value="ECO:0007669"/>
    <property type="project" value="UniProtKB-KW"/>
</dbReference>
<dbReference type="InterPro" id="IPR050180">
    <property type="entry name" value="RNR_Ribonuclease"/>
</dbReference>
<dbReference type="Pfam" id="PF00773">
    <property type="entry name" value="RNB"/>
    <property type="match status" value="1"/>
</dbReference>
<comment type="caution">
    <text evidence="11">The sequence shown here is derived from an EMBL/GenBank/DDBJ whole genome shotgun (WGS) entry which is preliminary data.</text>
</comment>
<evidence type="ECO:0000256" key="1">
    <source>
        <dbReference type="ARBA" id="ARBA00001849"/>
    </source>
</evidence>
<keyword evidence="4" id="KW-0963">Cytoplasm</keyword>
<dbReference type="AlphaFoldDB" id="A0A8I1JK80"/>
<sequence length="649" mass="71842">MFKNNPALLQLRSGMQATVSSNKTIVEGEIRGTRQGYGFLQADDGQSYFVSPPQMSKCLPGDRVKASILKQEDGKTEAIIESITEGLSGTFIGTVRHRGANPCVVPENQFIKNWFRIPTLKRDKERDGDIVIANIIGHPFDDGVAKCEIVEIVCNERDKNAAWKSACARYSIDFEAPVFDLDDVPANSSKAQEDPTLQDLRRVPFVTIDGEYTRDIDDALHAVRFKDGRIRLTVAIADAERFIIPGSKTDLDAFSRGFSTYLPGLSIPMLPKVMSEQGASLMEGEERHAIFCTMDFNNEGEVTHSAFTLGSMCSHAKLSYESVQDFLGGKEDAISTAHHHSIKTLNELCTRRGLWREKHALVSSGYSDYRFVVEDFVVKSVGMTAQTRSQKLVEECMVAANIEFGAYMNKHSLPCVYRRHDGVKEEKAEDLVEVLKHNGIATTAEELGTLEGFKAVMRQIETKGSEPLNLVVRGYMARGRHDTEFGAHFSIGLEGYATFTSPIRKYSDLINHRSMKNHLIQAGNVIEITEATIEHLDKRMSDTDRAERDVYNALYAKMYEPLVGKTFPAKVVGVLGAGARVEMEETGASGFISTRTLGRRADVFDVSADGHTLMKNGTALITLGETMDVVIEFVDVPGRSINCAPNPAR</sequence>
<dbReference type="PANTHER" id="PTHR23355">
    <property type="entry name" value="RIBONUCLEASE"/>
    <property type="match status" value="1"/>
</dbReference>
<dbReference type="SUPFAM" id="SSF50249">
    <property type="entry name" value="Nucleic acid-binding proteins"/>
    <property type="match status" value="3"/>
</dbReference>
<dbReference type="InterPro" id="IPR022966">
    <property type="entry name" value="RNase_II/R_CS"/>
</dbReference>
<dbReference type="InterPro" id="IPR001900">
    <property type="entry name" value="RNase_II/R"/>
</dbReference>
<reference evidence="11" key="1">
    <citation type="submission" date="2020-12" db="EMBL/GenBank/DDBJ databases">
        <title>Enhanced detection system for hospital associated transmission using whole genome sequencing surveillance.</title>
        <authorList>
            <person name="Harrison L.H."/>
            <person name="Van Tyne D."/>
            <person name="Marsh J.W."/>
            <person name="Griffith M.P."/>
            <person name="Snyder D.J."/>
            <person name="Cooper V.S."/>
            <person name="Mustapha M."/>
        </authorList>
    </citation>
    <scope>NUCLEOTIDE SEQUENCE</scope>
    <source>
        <strain evidence="11">PSB00042</strain>
    </source>
</reference>
<dbReference type="Pfam" id="PF08206">
    <property type="entry name" value="OB_RNB"/>
    <property type="match status" value="1"/>
</dbReference>
<dbReference type="InterPro" id="IPR012340">
    <property type="entry name" value="NA-bd_OB-fold"/>
</dbReference>
<keyword evidence="7" id="KW-0269">Exonuclease</keyword>
<dbReference type="InterPro" id="IPR011129">
    <property type="entry name" value="CSD"/>
</dbReference>
<protein>
    <recommendedName>
        <fullName evidence="3">exoribonuclease II</fullName>
        <ecNumber evidence="3">3.1.13.1</ecNumber>
    </recommendedName>
</protein>
<comment type="catalytic activity">
    <reaction evidence="1">
        <text>Exonucleolytic cleavage in the 3'- to 5'-direction to yield nucleoside 5'-phosphates.</text>
        <dbReference type="EC" id="3.1.13.1"/>
    </reaction>
</comment>
<keyword evidence="8" id="KW-0694">RNA-binding</keyword>
<feature type="domain" description="Cold-shock" evidence="9">
    <location>
        <begin position="27"/>
        <end position="84"/>
    </location>
</feature>
<evidence type="ECO:0000313" key="11">
    <source>
        <dbReference type="EMBL" id="MBI6883180.1"/>
    </source>
</evidence>
<dbReference type="EMBL" id="JAEHTE010000002">
    <property type="protein sequence ID" value="MBI6883180.1"/>
    <property type="molecule type" value="Genomic_DNA"/>
</dbReference>
<organism evidence="11 12">
    <name type="scientific">Pseudomonas putida</name>
    <name type="common">Arthrobacter siderocapsulatus</name>
    <dbReference type="NCBI Taxonomy" id="303"/>
    <lineage>
        <taxon>Bacteria</taxon>
        <taxon>Pseudomonadati</taxon>
        <taxon>Pseudomonadota</taxon>
        <taxon>Gammaproteobacteria</taxon>
        <taxon>Pseudomonadales</taxon>
        <taxon>Pseudomonadaceae</taxon>
        <taxon>Pseudomonas</taxon>
    </lineage>
</organism>
<dbReference type="GO" id="GO:0008859">
    <property type="term" value="F:exoribonuclease II activity"/>
    <property type="evidence" value="ECO:0007669"/>
    <property type="project" value="UniProtKB-EC"/>
</dbReference>
<dbReference type="SMART" id="SM00357">
    <property type="entry name" value="CSP"/>
    <property type="match status" value="1"/>
</dbReference>
<evidence type="ECO:0000259" key="10">
    <source>
        <dbReference type="SMART" id="SM00955"/>
    </source>
</evidence>
<dbReference type="EC" id="3.1.13.1" evidence="3"/>
<keyword evidence="5" id="KW-0540">Nuclease</keyword>
<evidence type="ECO:0000256" key="7">
    <source>
        <dbReference type="ARBA" id="ARBA00022839"/>
    </source>
</evidence>
<evidence type="ECO:0000256" key="2">
    <source>
        <dbReference type="ARBA" id="ARBA00004496"/>
    </source>
</evidence>
<accession>A0A8I1JK80</accession>
<dbReference type="Gene3D" id="2.40.50.140">
    <property type="entry name" value="Nucleic acid-binding proteins"/>
    <property type="match status" value="2"/>
</dbReference>
<dbReference type="InterPro" id="IPR013223">
    <property type="entry name" value="RNase_B_OB_dom"/>
</dbReference>
<proteinExistence type="predicted"/>
<evidence type="ECO:0000256" key="6">
    <source>
        <dbReference type="ARBA" id="ARBA00022801"/>
    </source>
</evidence>
<evidence type="ECO:0000256" key="8">
    <source>
        <dbReference type="ARBA" id="ARBA00022884"/>
    </source>
</evidence>